<accession>A0A9P1JZQ2</accession>
<dbReference type="KEGG" id="abs:AZOBR_p340148"/>
<protein>
    <submittedName>
        <fullName evidence="2">Uncharacterized protein</fullName>
    </submittedName>
</protein>
<keyword evidence="3" id="KW-1185">Reference proteome</keyword>
<name>A0A9P1JZQ2_9PROT</name>
<keyword evidence="2" id="KW-0614">Plasmid</keyword>
<feature type="region of interest" description="Disordered" evidence="1">
    <location>
        <begin position="1"/>
        <end position="27"/>
    </location>
</feature>
<evidence type="ECO:0000256" key="1">
    <source>
        <dbReference type="SAM" id="MobiDB-lite"/>
    </source>
</evidence>
<dbReference type="EMBL" id="HE577330">
    <property type="protein sequence ID" value="CCD02910.1"/>
    <property type="molecule type" value="Genomic_DNA"/>
</dbReference>
<feature type="compositionally biased region" description="Basic and acidic residues" evidence="1">
    <location>
        <begin position="14"/>
        <end position="27"/>
    </location>
</feature>
<dbReference type="RefSeq" id="WP_014199422.1">
    <property type="nucleotide sequence ID" value="NC_016595.1"/>
</dbReference>
<evidence type="ECO:0000313" key="3">
    <source>
        <dbReference type="Proteomes" id="UP000007319"/>
    </source>
</evidence>
<gene>
    <name evidence="2" type="ORF">AZOBR_p340148</name>
</gene>
<dbReference type="AlphaFoldDB" id="A0A9P1JZQ2"/>
<geneLocation type="plasmid" evidence="2 3">
    <name>AZOBR_p3</name>
</geneLocation>
<proteinExistence type="predicted"/>
<reference evidence="2 3" key="1">
    <citation type="journal article" date="2011" name="PLoS Genet.">
        <title>Azospirillum genomes reveal transition of bacteria from aquatic to terrestrial environments.</title>
        <authorList>
            <person name="Wisniewski-Dye F."/>
            <person name="Borziak K."/>
            <person name="Khalsa-Moyers G."/>
            <person name="Alexandre G."/>
            <person name="Sukharnikov L.O."/>
            <person name="Wuichet K."/>
            <person name="Hurst G.B."/>
            <person name="McDonald W.H."/>
            <person name="Robertson J.S."/>
            <person name="Barbe V."/>
            <person name="Calteau A."/>
            <person name="Rouy Z."/>
            <person name="Mangenot S."/>
            <person name="Prigent-Combaret C."/>
            <person name="Normand P."/>
            <person name="Boyer M."/>
            <person name="Siguier P."/>
            <person name="Dessaux Y."/>
            <person name="Elmerich C."/>
            <person name="Condemine G."/>
            <person name="Krishnen G."/>
            <person name="Kennedy I."/>
            <person name="Paterson A.H."/>
            <person name="Gonzalez V."/>
            <person name="Mavingui P."/>
            <person name="Zhulin I.B."/>
        </authorList>
    </citation>
    <scope>NUCLEOTIDE SEQUENCE [LARGE SCALE GENOMIC DNA]</scope>
    <source>
        <strain evidence="2 3">Sp245</strain>
    </source>
</reference>
<sequence>MTPATASAMAENARLMREHGDDLPKRPDLWKRYQTNRATIQRAEQEQARKKGVRR</sequence>
<dbReference type="Proteomes" id="UP000007319">
    <property type="component" value="Plasmid AZOBR_p3"/>
</dbReference>
<organism evidence="2 3">
    <name type="scientific">Azospirillum baldaniorum</name>
    <dbReference type="NCBI Taxonomy" id="1064539"/>
    <lineage>
        <taxon>Bacteria</taxon>
        <taxon>Pseudomonadati</taxon>
        <taxon>Pseudomonadota</taxon>
        <taxon>Alphaproteobacteria</taxon>
        <taxon>Rhodospirillales</taxon>
        <taxon>Azospirillaceae</taxon>
        <taxon>Azospirillum</taxon>
    </lineage>
</organism>
<evidence type="ECO:0000313" key="2">
    <source>
        <dbReference type="EMBL" id="CCD02910.1"/>
    </source>
</evidence>